<evidence type="ECO:0000313" key="1">
    <source>
        <dbReference type="EMBL" id="CAG8735689.1"/>
    </source>
</evidence>
<protein>
    <submittedName>
        <fullName evidence="1">5839_t:CDS:1</fullName>
    </submittedName>
</protein>
<comment type="caution">
    <text evidence="1">The sequence shown here is derived from an EMBL/GenBank/DDBJ whole genome shotgun (WGS) entry which is preliminary data.</text>
</comment>
<accession>A0ACA9Q373</accession>
<feature type="non-terminal residue" evidence="1">
    <location>
        <position position="1"/>
    </location>
</feature>
<reference evidence="1" key="1">
    <citation type="submission" date="2021-06" db="EMBL/GenBank/DDBJ databases">
        <authorList>
            <person name="Kallberg Y."/>
            <person name="Tangrot J."/>
            <person name="Rosling A."/>
        </authorList>
    </citation>
    <scope>NUCLEOTIDE SEQUENCE</scope>
    <source>
        <strain evidence="1">IL203A</strain>
    </source>
</reference>
<name>A0ACA9Q373_9GLOM</name>
<sequence>LGKPIRDVLPKRLCDVVIPYLEGVRTTGKGSFKKDKFFEAQRVGYTEEYYLTTSYSPIFKSDGALCGIINITQETTQNVLNTRRLKILNEFGKRIPEIKSLESACHIMTDVLSNCIDISYALIYFVEHKLKTNLESLIARLISTTFNKDDEDRRHMNKNRQK</sequence>
<keyword evidence="2" id="KW-1185">Reference proteome</keyword>
<dbReference type="Proteomes" id="UP000789702">
    <property type="component" value="Unassembled WGS sequence"/>
</dbReference>
<proteinExistence type="predicted"/>
<dbReference type="EMBL" id="CAJVPU010038798">
    <property type="protein sequence ID" value="CAG8735689.1"/>
    <property type="molecule type" value="Genomic_DNA"/>
</dbReference>
<organism evidence="1 2">
    <name type="scientific">Dentiscutata heterogama</name>
    <dbReference type="NCBI Taxonomy" id="1316150"/>
    <lineage>
        <taxon>Eukaryota</taxon>
        <taxon>Fungi</taxon>
        <taxon>Fungi incertae sedis</taxon>
        <taxon>Mucoromycota</taxon>
        <taxon>Glomeromycotina</taxon>
        <taxon>Glomeromycetes</taxon>
        <taxon>Diversisporales</taxon>
        <taxon>Gigasporaceae</taxon>
        <taxon>Dentiscutata</taxon>
    </lineage>
</organism>
<gene>
    <name evidence="1" type="ORF">DHETER_LOCUS13720</name>
</gene>
<evidence type="ECO:0000313" key="2">
    <source>
        <dbReference type="Proteomes" id="UP000789702"/>
    </source>
</evidence>
<feature type="non-terminal residue" evidence="1">
    <location>
        <position position="162"/>
    </location>
</feature>